<dbReference type="Proteomes" id="UP000447434">
    <property type="component" value="Chromosome 14"/>
</dbReference>
<dbReference type="SUPFAM" id="SSF101148">
    <property type="entry name" value="Plant invertase/pectin methylesterase inhibitor"/>
    <property type="match status" value="1"/>
</dbReference>
<dbReference type="PANTHER" id="PTHR36710">
    <property type="entry name" value="PECTINESTERASE INHIBITOR-LIKE"/>
    <property type="match status" value="1"/>
</dbReference>
<keyword evidence="5" id="KW-1185">Reference proteome</keyword>
<dbReference type="AlphaFoldDB" id="A0A6A4PDH4"/>
<keyword evidence="2" id="KW-1015">Disulfide bond</keyword>
<comment type="caution">
    <text evidence="4">The sequence shown here is derived from an EMBL/GenBank/DDBJ whole genome shotgun (WGS) entry which is preliminary data.</text>
</comment>
<dbReference type="InterPro" id="IPR052421">
    <property type="entry name" value="PCW_Enzyme_Inhibitor"/>
</dbReference>
<sequence>MAYFSIRPSLISSLVLVSILLATPSSASKFVDVNVLCAQTRDPSFCSIILNSKPGGVKGADLVSLAQYTNRVARARGMDATKLLNTLVSKTGSDPKAKAHYINCWRNFNSYQGAFKYIDNIEVALNKEDYYGVFHDATVVLRDIYDCISGDYLDRSHLPQSVDIFERVVDIILTISKYLIQK</sequence>
<dbReference type="Gene3D" id="1.20.140.40">
    <property type="entry name" value="Invertase/pectin methylesterase inhibitor family protein"/>
    <property type="match status" value="1"/>
</dbReference>
<dbReference type="InterPro" id="IPR034086">
    <property type="entry name" value="PMEI_plant"/>
</dbReference>
<protein>
    <submittedName>
        <fullName evidence="4">Putative pectinesterase inhibitor domain-containing protein</fullName>
    </submittedName>
</protein>
<reference evidence="5" key="1">
    <citation type="journal article" date="2020" name="Nat. Commun.">
        <title>Genome sequence of the cluster root forming white lupin.</title>
        <authorList>
            <person name="Hufnagel B."/>
            <person name="Marques A."/>
            <person name="Soriano A."/>
            <person name="Marques L."/>
            <person name="Divol F."/>
            <person name="Doumas P."/>
            <person name="Sallet E."/>
            <person name="Mancinotti D."/>
            <person name="Carrere S."/>
            <person name="Marande W."/>
            <person name="Arribat S."/>
            <person name="Keller J."/>
            <person name="Huneau C."/>
            <person name="Blein T."/>
            <person name="Aime D."/>
            <person name="Laguerre M."/>
            <person name="Taylor J."/>
            <person name="Schubert V."/>
            <person name="Nelson M."/>
            <person name="Geu-Flores F."/>
            <person name="Crespi M."/>
            <person name="Gallardo-Guerrero K."/>
            <person name="Delaux P.-M."/>
            <person name="Salse J."/>
            <person name="Berges H."/>
            <person name="Guyot R."/>
            <person name="Gouzy J."/>
            <person name="Peret B."/>
        </authorList>
    </citation>
    <scope>NUCLEOTIDE SEQUENCE [LARGE SCALE GENOMIC DNA]</scope>
    <source>
        <strain evidence="5">cv. Amiga</strain>
    </source>
</reference>
<comment type="similarity">
    <text evidence="3">Belongs to the PMEI family.</text>
</comment>
<evidence type="ECO:0000313" key="5">
    <source>
        <dbReference type="Proteomes" id="UP000447434"/>
    </source>
</evidence>
<name>A0A6A4PDH4_LUPAL</name>
<evidence type="ECO:0000313" key="4">
    <source>
        <dbReference type="EMBL" id="KAE9599804.1"/>
    </source>
</evidence>
<organism evidence="4 5">
    <name type="scientific">Lupinus albus</name>
    <name type="common">White lupine</name>
    <name type="synonym">Lupinus termis</name>
    <dbReference type="NCBI Taxonomy" id="3870"/>
    <lineage>
        <taxon>Eukaryota</taxon>
        <taxon>Viridiplantae</taxon>
        <taxon>Streptophyta</taxon>
        <taxon>Embryophyta</taxon>
        <taxon>Tracheophyta</taxon>
        <taxon>Spermatophyta</taxon>
        <taxon>Magnoliopsida</taxon>
        <taxon>eudicotyledons</taxon>
        <taxon>Gunneridae</taxon>
        <taxon>Pentapetalae</taxon>
        <taxon>rosids</taxon>
        <taxon>fabids</taxon>
        <taxon>Fabales</taxon>
        <taxon>Fabaceae</taxon>
        <taxon>Papilionoideae</taxon>
        <taxon>50 kb inversion clade</taxon>
        <taxon>genistoids sensu lato</taxon>
        <taxon>core genistoids</taxon>
        <taxon>Genisteae</taxon>
        <taxon>Lupinus</taxon>
    </lineage>
</organism>
<evidence type="ECO:0000256" key="2">
    <source>
        <dbReference type="ARBA" id="ARBA00023157"/>
    </source>
</evidence>
<dbReference type="PANTHER" id="PTHR36710:SF20">
    <property type="entry name" value="PECTINESTERASE INHIBITOR DOMAIN PROTEIN"/>
    <property type="match status" value="1"/>
</dbReference>
<dbReference type="InterPro" id="IPR035513">
    <property type="entry name" value="Invertase/methylesterase_inhib"/>
</dbReference>
<evidence type="ECO:0000256" key="1">
    <source>
        <dbReference type="ARBA" id="ARBA00022729"/>
    </source>
</evidence>
<dbReference type="EMBL" id="WOCE01000014">
    <property type="protein sequence ID" value="KAE9599804.1"/>
    <property type="molecule type" value="Genomic_DNA"/>
</dbReference>
<dbReference type="NCBIfam" id="TIGR01614">
    <property type="entry name" value="PME_inhib"/>
    <property type="match status" value="1"/>
</dbReference>
<gene>
    <name evidence="4" type="ORF">Lalb_Chr14g0366261</name>
</gene>
<evidence type="ECO:0000256" key="3">
    <source>
        <dbReference type="ARBA" id="ARBA00038471"/>
    </source>
</evidence>
<dbReference type="CDD" id="cd15797">
    <property type="entry name" value="PMEI"/>
    <property type="match status" value="1"/>
</dbReference>
<proteinExistence type="inferred from homology"/>
<dbReference type="OrthoDB" id="764172at2759"/>
<dbReference type="InterPro" id="IPR006501">
    <property type="entry name" value="Pectinesterase_inhib_dom"/>
</dbReference>
<accession>A0A6A4PDH4</accession>
<dbReference type="GO" id="GO:0046910">
    <property type="term" value="F:pectinesterase inhibitor activity"/>
    <property type="evidence" value="ECO:0007669"/>
    <property type="project" value="InterPro"/>
</dbReference>
<keyword evidence="1" id="KW-0732">Signal</keyword>